<sequence length="326" mass="38443">MNEKSAYIQNLRIIATIIVVLGHATMLYDNWGYINVNHEQSDFFMKMRYYICFVQMPLFFSLSGYLQSYINSLTIPSPVYASLVKKLKRLFIPYFFISCTFLLVARLIVGYIGWTNITIEGAIENIVLMKYDGHLWFLVALFYIFVFYYVLSCRLKFTSILVVSLFMNLVANYVPDFMHLNDGFRYFFWFNIGFLLFKYRKMNEWKILFGIVLAIVVILDHLLEISSYHYGYVLLRYVYPMLFLPLIYGLIPMKLFPLGNLLDKNSFAIYLFHIPFIYILFYTLGDQNPFIVVGLCVIVSLVVPVSLANFLRLLNLQYLIGERKYK</sequence>
<comment type="similarity">
    <text evidence="2">Belongs to the acyltransferase 3 family.</text>
</comment>
<comment type="caution">
    <text evidence="9">The sequence shown here is derived from an EMBL/GenBank/DDBJ whole genome shotgun (WGS) entry which is preliminary data.</text>
</comment>
<dbReference type="Proteomes" id="UP001198461">
    <property type="component" value="Unassembled WGS sequence"/>
</dbReference>
<protein>
    <submittedName>
        <fullName evidence="9">Acyltransferase</fullName>
    </submittedName>
</protein>
<dbReference type="Pfam" id="PF01757">
    <property type="entry name" value="Acyl_transf_3"/>
    <property type="match status" value="1"/>
</dbReference>
<feature type="transmembrane region" description="Helical" evidence="7">
    <location>
        <begin position="158"/>
        <end position="178"/>
    </location>
</feature>
<feature type="transmembrane region" description="Helical" evidence="7">
    <location>
        <begin position="267"/>
        <end position="284"/>
    </location>
</feature>
<gene>
    <name evidence="9" type="ORF">LD004_06195</name>
</gene>
<reference evidence="9" key="1">
    <citation type="submission" date="2023-08" db="EMBL/GenBank/DDBJ databases">
        <title>Mucin Metabolism Genes Underlie the Key Renovations of Bacteroides xylanisolvens Genomes in Captive Great Apes.</title>
        <authorList>
            <person name="Nishida A.H."/>
        </authorList>
    </citation>
    <scope>NUCLEOTIDE SEQUENCE</scope>
    <source>
        <strain evidence="9">P13.H9</strain>
    </source>
</reference>
<keyword evidence="3" id="KW-1003">Cell membrane</keyword>
<feature type="transmembrane region" description="Helical" evidence="7">
    <location>
        <begin position="91"/>
        <end position="114"/>
    </location>
</feature>
<name>A0AAW4SUV6_9BACE</name>
<dbReference type="AlphaFoldDB" id="A0AAW4SUV6"/>
<keyword evidence="9" id="KW-0012">Acyltransferase</keyword>
<dbReference type="RefSeq" id="WP_225450843.1">
    <property type="nucleotide sequence ID" value="NZ_DAWCUS010000011.1"/>
</dbReference>
<evidence type="ECO:0000256" key="4">
    <source>
        <dbReference type="ARBA" id="ARBA00022692"/>
    </source>
</evidence>
<dbReference type="GO" id="GO:0005886">
    <property type="term" value="C:plasma membrane"/>
    <property type="evidence" value="ECO:0007669"/>
    <property type="project" value="UniProtKB-SubCell"/>
</dbReference>
<evidence type="ECO:0000313" key="9">
    <source>
        <dbReference type="EMBL" id="MCA4703202.1"/>
    </source>
</evidence>
<feature type="transmembrane region" description="Helical" evidence="7">
    <location>
        <begin position="290"/>
        <end position="314"/>
    </location>
</feature>
<evidence type="ECO:0000256" key="2">
    <source>
        <dbReference type="ARBA" id="ARBA00007400"/>
    </source>
</evidence>
<dbReference type="GO" id="GO:0009246">
    <property type="term" value="P:enterobacterial common antigen biosynthetic process"/>
    <property type="evidence" value="ECO:0007669"/>
    <property type="project" value="TreeGrafter"/>
</dbReference>
<proteinExistence type="inferred from homology"/>
<evidence type="ECO:0000259" key="8">
    <source>
        <dbReference type="Pfam" id="PF01757"/>
    </source>
</evidence>
<feature type="transmembrane region" description="Helical" evidence="7">
    <location>
        <begin position="48"/>
        <end position="70"/>
    </location>
</feature>
<feature type="transmembrane region" description="Helical" evidence="7">
    <location>
        <begin position="12"/>
        <end position="28"/>
    </location>
</feature>
<keyword evidence="4 7" id="KW-0812">Transmembrane</keyword>
<feature type="domain" description="Acyltransferase 3" evidence="8">
    <location>
        <begin position="6"/>
        <end position="307"/>
    </location>
</feature>
<evidence type="ECO:0000256" key="3">
    <source>
        <dbReference type="ARBA" id="ARBA00022475"/>
    </source>
</evidence>
<dbReference type="InterPro" id="IPR002656">
    <property type="entry name" value="Acyl_transf_3_dom"/>
</dbReference>
<dbReference type="EMBL" id="JAIWYE010000013">
    <property type="protein sequence ID" value="MCA4703202.1"/>
    <property type="molecule type" value="Genomic_DNA"/>
</dbReference>
<feature type="transmembrane region" description="Helical" evidence="7">
    <location>
        <begin position="207"/>
        <end position="225"/>
    </location>
</feature>
<feature type="transmembrane region" description="Helical" evidence="7">
    <location>
        <begin position="237"/>
        <end position="255"/>
    </location>
</feature>
<dbReference type="PANTHER" id="PTHR40074">
    <property type="entry name" value="O-ACETYLTRANSFERASE WECH"/>
    <property type="match status" value="1"/>
</dbReference>
<evidence type="ECO:0000256" key="6">
    <source>
        <dbReference type="ARBA" id="ARBA00023136"/>
    </source>
</evidence>
<organism evidence="9 10">
    <name type="scientific">Bacteroides xylanisolvens</name>
    <dbReference type="NCBI Taxonomy" id="371601"/>
    <lineage>
        <taxon>Bacteria</taxon>
        <taxon>Pseudomonadati</taxon>
        <taxon>Bacteroidota</taxon>
        <taxon>Bacteroidia</taxon>
        <taxon>Bacteroidales</taxon>
        <taxon>Bacteroidaceae</taxon>
        <taxon>Bacteroides</taxon>
    </lineage>
</organism>
<keyword evidence="9" id="KW-0808">Transferase</keyword>
<evidence type="ECO:0000256" key="5">
    <source>
        <dbReference type="ARBA" id="ARBA00022989"/>
    </source>
</evidence>
<evidence type="ECO:0000313" key="10">
    <source>
        <dbReference type="Proteomes" id="UP001198461"/>
    </source>
</evidence>
<feature type="transmembrane region" description="Helical" evidence="7">
    <location>
        <begin position="184"/>
        <end position="200"/>
    </location>
</feature>
<evidence type="ECO:0000256" key="1">
    <source>
        <dbReference type="ARBA" id="ARBA00004651"/>
    </source>
</evidence>
<feature type="transmembrane region" description="Helical" evidence="7">
    <location>
        <begin position="134"/>
        <end position="151"/>
    </location>
</feature>
<comment type="subcellular location">
    <subcellularLocation>
        <location evidence="1">Cell membrane</location>
        <topology evidence="1">Multi-pass membrane protein</topology>
    </subcellularLocation>
</comment>
<dbReference type="GO" id="GO:0016413">
    <property type="term" value="F:O-acetyltransferase activity"/>
    <property type="evidence" value="ECO:0007669"/>
    <property type="project" value="TreeGrafter"/>
</dbReference>
<accession>A0AAW4SUV6</accession>
<dbReference type="PANTHER" id="PTHR40074:SF2">
    <property type="entry name" value="O-ACETYLTRANSFERASE WECH"/>
    <property type="match status" value="1"/>
</dbReference>
<keyword evidence="5 7" id="KW-1133">Transmembrane helix</keyword>
<evidence type="ECO:0000256" key="7">
    <source>
        <dbReference type="SAM" id="Phobius"/>
    </source>
</evidence>
<keyword evidence="6 7" id="KW-0472">Membrane</keyword>